<evidence type="ECO:0000313" key="2">
    <source>
        <dbReference type="EMBL" id="MCY0389870.1"/>
    </source>
</evidence>
<keyword evidence="3" id="KW-1185">Reference proteome</keyword>
<reference evidence="2" key="1">
    <citation type="submission" date="2022-11" db="EMBL/GenBank/DDBJ databases">
        <title>Robbsia betulipollinis sp. nov., isolated from pollen of birch (Betula pendula).</title>
        <authorList>
            <person name="Shi H."/>
            <person name="Ambika Manirajan B."/>
            <person name="Ratering S."/>
            <person name="Geissler-Plaum R."/>
            <person name="Schnell S."/>
        </authorList>
    </citation>
    <scope>NUCLEOTIDE SEQUENCE</scope>
    <source>
        <strain evidence="2">Bb-Pol-6</strain>
    </source>
</reference>
<feature type="domain" description="DUF6933" evidence="1">
    <location>
        <begin position="4"/>
        <end position="155"/>
    </location>
</feature>
<comment type="caution">
    <text evidence="2">The sequence shown here is derived from an EMBL/GenBank/DDBJ whole genome shotgun (WGS) entry which is preliminary data.</text>
</comment>
<name>A0ABT3ZVF1_9BURK</name>
<evidence type="ECO:0000259" key="1">
    <source>
        <dbReference type="Pfam" id="PF22016"/>
    </source>
</evidence>
<gene>
    <name evidence="2" type="ORF">OVY01_22280</name>
</gene>
<dbReference type="InterPro" id="IPR053864">
    <property type="entry name" value="DUF6933"/>
</dbReference>
<evidence type="ECO:0000313" key="3">
    <source>
        <dbReference type="Proteomes" id="UP001082899"/>
    </source>
</evidence>
<organism evidence="2 3">
    <name type="scientific">Robbsia betulipollinis</name>
    <dbReference type="NCBI Taxonomy" id="2981849"/>
    <lineage>
        <taxon>Bacteria</taxon>
        <taxon>Pseudomonadati</taxon>
        <taxon>Pseudomonadota</taxon>
        <taxon>Betaproteobacteria</taxon>
        <taxon>Burkholderiales</taxon>
        <taxon>Burkholderiaceae</taxon>
        <taxon>Robbsia</taxon>
    </lineage>
</organism>
<protein>
    <recommendedName>
        <fullName evidence="1">DUF6933 domain-containing protein</fullName>
    </recommendedName>
</protein>
<dbReference type="RefSeq" id="WP_267849820.1">
    <property type="nucleotide sequence ID" value="NZ_JAPMXC010000014.1"/>
</dbReference>
<dbReference type="Proteomes" id="UP001082899">
    <property type="component" value="Unassembled WGS sequence"/>
</dbReference>
<dbReference type="Pfam" id="PF22016">
    <property type="entry name" value="DUF6933"/>
    <property type="match status" value="1"/>
</dbReference>
<accession>A0ABT3ZVF1</accession>
<dbReference type="EMBL" id="JAPMXC010000014">
    <property type="protein sequence ID" value="MCY0389870.1"/>
    <property type="molecule type" value="Genomic_DNA"/>
</dbReference>
<sequence>MLRLHCTKKLLDRIGEKPSISPVPAADSGTHLATWYATMLFWKPQVALLVNERTLLPVLMPLAPAKTLATRFPAHLANVLTAHRWLAHQIDAEIRQLNQHQLLKTANRSVLGSLSDFTFLAEVHKQHDGSDDLPRIALALANTPCAPIRYQSPSDLITAIGASGAAMH</sequence>
<proteinExistence type="predicted"/>